<name>A0A6N3AQA9_9FIRM</name>
<dbReference type="Pfam" id="PF02348">
    <property type="entry name" value="CTP_transf_3"/>
    <property type="match status" value="1"/>
</dbReference>
<dbReference type="PANTHER" id="PTHR21485:SF6">
    <property type="entry name" value="N-ACYLNEURAMINATE CYTIDYLYLTRANSFERASE-RELATED"/>
    <property type="match status" value="1"/>
</dbReference>
<dbReference type="CDD" id="cd02513">
    <property type="entry name" value="CMP-NeuAc_Synthase"/>
    <property type="match status" value="1"/>
</dbReference>
<sequence>MFNDKRILAIIPAREGSKGIVNKNIIDLNNKPLIAYSIEAAKESDYIDDVIVSTDGEEIKSVSLKYGAEVPFFRPKSLATDKSKTIDSIIYTINRLHNMGREYDVLILLQPTSPMRTVKHIDESLSLFFKNNQESLVSVNQIDISPILVRTIKNGKLFSILNQNSTVRRQDMDFYYKINGAIYINRIDEVDENLSFNDNSIPYIMDDTYSIDIDTIEDLQLARQKLKSL</sequence>
<dbReference type="EC" id="2.7.7.82" evidence="1"/>
<dbReference type="EMBL" id="CACRUN010000012">
    <property type="protein sequence ID" value="VYT92378.1"/>
    <property type="molecule type" value="Genomic_DNA"/>
</dbReference>
<organism evidence="1">
    <name type="scientific">Veillonella atypica</name>
    <dbReference type="NCBI Taxonomy" id="39777"/>
    <lineage>
        <taxon>Bacteria</taxon>
        <taxon>Bacillati</taxon>
        <taxon>Bacillota</taxon>
        <taxon>Negativicutes</taxon>
        <taxon>Veillonellales</taxon>
        <taxon>Veillonellaceae</taxon>
        <taxon>Veillonella</taxon>
    </lineage>
</organism>
<dbReference type="InterPro" id="IPR050793">
    <property type="entry name" value="CMP-NeuNAc_synthase"/>
</dbReference>
<protein>
    <submittedName>
        <fullName evidence="1">CMP-N,N'-diacetyllegionaminic acid synthase</fullName>
        <ecNumber evidence="1">2.7.7.82</ecNumber>
    </submittedName>
</protein>
<accession>A0A6N3AQA9</accession>
<keyword evidence="1" id="KW-0808">Transferase</keyword>
<evidence type="ECO:0000313" key="1">
    <source>
        <dbReference type="EMBL" id="VYT92378.1"/>
    </source>
</evidence>
<dbReference type="AlphaFoldDB" id="A0A6N3AQA9"/>
<dbReference type="PANTHER" id="PTHR21485">
    <property type="entry name" value="HAD SUPERFAMILY MEMBERS CMAS AND KDSC"/>
    <property type="match status" value="1"/>
</dbReference>
<dbReference type="RefSeq" id="WP_005379744.1">
    <property type="nucleotide sequence ID" value="NZ_CACRUN010000012.1"/>
</dbReference>
<reference evidence="1" key="1">
    <citation type="submission" date="2019-11" db="EMBL/GenBank/DDBJ databases">
        <authorList>
            <person name="Feng L."/>
        </authorList>
    </citation>
    <scope>NUCLEOTIDE SEQUENCE</scope>
    <source>
        <strain evidence="1">VatypicaLFYP47</strain>
    </source>
</reference>
<gene>
    <name evidence="1" type="primary">neuA</name>
    <name evidence="1" type="ORF">VALFYP47_00027</name>
</gene>
<dbReference type="InterPro" id="IPR003329">
    <property type="entry name" value="Cytidylyl_trans"/>
</dbReference>
<dbReference type="GO" id="GO:0008781">
    <property type="term" value="F:N-acylneuraminate cytidylyltransferase activity"/>
    <property type="evidence" value="ECO:0007669"/>
    <property type="project" value="TreeGrafter"/>
</dbReference>
<dbReference type="SUPFAM" id="SSF53448">
    <property type="entry name" value="Nucleotide-diphospho-sugar transferases"/>
    <property type="match status" value="1"/>
</dbReference>
<dbReference type="InterPro" id="IPR029044">
    <property type="entry name" value="Nucleotide-diphossugar_trans"/>
</dbReference>
<keyword evidence="1" id="KW-0548">Nucleotidyltransferase</keyword>
<proteinExistence type="predicted"/>
<dbReference type="Gene3D" id="3.90.550.10">
    <property type="entry name" value="Spore Coat Polysaccharide Biosynthesis Protein SpsA, Chain A"/>
    <property type="match status" value="1"/>
</dbReference>